<sequence length="866" mass="92681">MAGSSPVAAPPGSNRPISFTTAGSGRSAAVQHPTGVNPPSLVSPSAASNNQAGATTRIQGPPARDHTPDEPRHSSPSIVRPGHRPPRLNQSLAFLRWAPPRLNAESLQSLGSTPSARQKVDMWDPEFSAKMALAKTEVDTVMRGTSLPPPNSEAPGMEEWTVMDTNDEMFSIGAPTTEATPDYTGPNQVSHIDGLDAITHTLSNLGLNEDDKDENRIVINKVPLRLTLELRVRKSRPTTGRLLSKASGWVTKPPKRVANRQILRGKSGEEATSSQPAPCEPAQAPLLLEDLREEPAATEHLPGPDSQTSRESHPGRQAYVSEESEEEAVLSPPAPCEPAQRTATFEEEVPSKAEVSAAAVTKPAPSAGEPTDSEVVEEVPVSEKSSQSEGLPKPVFDINLAERYLSDVAEVLEKLAHSVPLQAEDATIPVPVPTEEVSDVAPSEPVRKESDLAESSQTEEVLSVPGSYPATLEESVLPWLREALPADESASADSKPTPTGEVKGEVKSAIEEEKEQPTLKVWPPHSGPADPWDFDPVNLARVERKRRGLPSRLNQLLDRHPTNPAAYADFCVSDEQGSESAPCLPSSFSEEHSRAGEVKGKEAISAQVFEEIAAEQRSSLEGSMEAQPTGFGQRSGSSPPPSPSSPAFDQYDLLSMEASVKELEESVESTYLDQDGAEELRSSLDGSMKTRPSGSGRRPGLSSPTSPAVNALTGPRVRCMGPEDLLEERVETAHSTQNAAKGPRSSPEGSMEAQPTGSGHRPGLSPPTGPVVNAATVFEMPGTESKVLGWLDVGLRVMVMTYLALVILLQTFVLLGGHLETFASVFHGPDHILSELRAGHDNQNSLMDWLVYVVVRWLAGDRMTPG</sequence>
<feature type="compositionally biased region" description="Basic and acidic residues" evidence="1">
    <location>
        <begin position="502"/>
        <end position="517"/>
    </location>
</feature>
<feature type="compositionally biased region" description="Low complexity" evidence="1">
    <location>
        <begin position="378"/>
        <end position="389"/>
    </location>
</feature>
<feature type="region of interest" description="Disordered" evidence="1">
    <location>
        <begin position="573"/>
        <end position="716"/>
    </location>
</feature>
<dbReference type="AlphaFoldDB" id="A0A9W9QTI9"/>
<feature type="region of interest" description="Disordered" evidence="1">
    <location>
        <begin position="1"/>
        <end position="87"/>
    </location>
</feature>
<organism evidence="3 4">
    <name type="scientific">Penicillium brevicompactum</name>
    <dbReference type="NCBI Taxonomy" id="5074"/>
    <lineage>
        <taxon>Eukaryota</taxon>
        <taxon>Fungi</taxon>
        <taxon>Dikarya</taxon>
        <taxon>Ascomycota</taxon>
        <taxon>Pezizomycotina</taxon>
        <taxon>Eurotiomycetes</taxon>
        <taxon>Eurotiomycetidae</taxon>
        <taxon>Eurotiales</taxon>
        <taxon>Aspergillaceae</taxon>
        <taxon>Penicillium</taxon>
    </lineage>
</organism>
<reference evidence="3" key="2">
    <citation type="journal article" date="2023" name="IMA Fungus">
        <title>Comparative genomic study of the Penicillium genus elucidates a diverse pangenome and 15 lateral gene transfer events.</title>
        <authorList>
            <person name="Petersen C."/>
            <person name="Sorensen T."/>
            <person name="Nielsen M.R."/>
            <person name="Sondergaard T.E."/>
            <person name="Sorensen J.L."/>
            <person name="Fitzpatrick D.A."/>
            <person name="Frisvad J.C."/>
            <person name="Nielsen K.L."/>
        </authorList>
    </citation>
    <scope>NUCLEOTIDE SEQUENCE</scope>
    <source>
        <strain evidence="3">IBT 35673</strain>
    </source>
</reference>
<keyword evidence="2" id="KW-1133">Transmembrane helix</keyword>
<name>A0A9W9QTI9_PENBR</name>
<feature type="compositionally biased region" description="Polar residues" evidence="1">
    <location>
        <begin position="40"/>
        <end position="58"/>
    </location>
</feature>
<accession>A0A9W9QTI9</accession>
<reference evidence="3" key="1">
    <citation type="submission" date="2022-12" db="EMBL/GenBank/DDBJ databases">
        <authorList>
            <person name="Petersen C."/>
        </authorList>
    </citation>
    <scope>NUCLEOTIDE SEQUENCE</scope>
    <source>
        <strain evidence="3">IBT 35673</strain>
    </source>
</reference>
<feature type="compositionally biased region" description="Polar residues" evidence="1">
    <location>
        <begin position="15"/>
        <end position="24"/>
    </location>
</feature>
<comment type="caution">
    <text evidence="3">The sequence shown here is derived from an EMBL/GenBank/DDBJ whole genome shotgun (WGS) entry which is preliminary data.</text>
</comment>
<keyword evidence="2" id="KW-0812">Transmembrane</keyword>
<protein>
    <submittedName>
        <fullName evidence="3">Uncharacterized protein</fullName>
    </submittedName>
</protein>
<feature type="compositionally biased region" description="Basic and acidic residues" evidence="1">
    <location>
        <begin position="63"/>
        <end position="73"/>
    </location>
</feature>
<feature type="region of interest" description="Disordered" evidence="1">
    <location>
        <begin position="425"/>
        <end position="468"/>
    </location>
</feature>
<feature type="region of interest" description="Disordered" evidence="1">
    <location>
        <begin position="483"/>
        <end position="535"/>
    </location>
</feature>
<keyword evidence="2" id="KW-0472">Membrane</keyword>
<evidence type="ECO:0000313" key="4">
    <source>
        <dbReference type="Proteomes" id="UP001147695"/>
    </source>
</evidence>
<feature type="compositionally biased region" description="Basic and acidic residues" evidence="1">
    <location>
        <begin position="589"/>
        <end position="602"/>
    </location>
</feature>
<dbReference type="Proteomes" id="UP001147695">
    <property type="component" value="Unassembled WGS sequence"/>
</dbReference>
<evidence type="ECO:0000256" key="1">
    <source>
        <dbReference type="SAM" id="MobiDB-lite"/>
    </source>
</evidence>
<feature type="region of interest" description="Disordered" evidence="1">
    <location>
        <begin position="297"/>
        <end position="392"/>
    </location>
</feature>
<evidence type="ECO:0000256" key="2">
    <source>
        <dbReference type="SAM" id="Phobius"/>
    </source>
</evidence>
<dbReference type="EMBL" id="JAPZBQ010000002">
    <property type="protein sequence ID" value="KAJ5345455.1"/>
    <property type="molecule type" value="Genomic_DNA"/>
</dbReference>
<proteinExistence type="predicted"/>
<gene>
    <name evidence="3" type="ORF">N7452_003459</name>
</gene>
<feature type="transmembrane region" description="Helical" evidence="2">
    <location>
        <begin position="793"/>
        <end position="815"/>
    </location>
</feature>
<feature type="compositionally biased region" description="Low complexity" evidence="1">
    <location>
        <begin position="690"/>
        <end position="707"/>
    </location>
</feature>
<feature type="region of interest" description="Disordered" evidence="1">
    <location>
        <begin position="729"/>
        <end position="766"/>
    </location>
</feature>
<feature type="region of interest" description="Disordered" evidence="1">
    <location>
        <begin position="262"/>
        <end position="281"/>
    </location>
</feature>
<evidence type="ECO:0000313" key="3">
    <source>
        <dbReference type="EMBL" id="KAJ5345455.1"/>
    </source>
</evidence>